<dbReference type="PANTHER" id="PTHR34555:SF7">
    <property type="entry name" value="DUF3741 DOMAIN-CONTAINING PROTEIN"/>
    <property type="match status" value="1"/>
</dbReference>
<sequence>MIDSKLNSGGMSSCETNLCVYQSKQSPIAQKKVALRDVQNDNRSVIYNYPETSCSLGGKLMNGSKLSGSKRSNPTCSPSSAIHQSFKGIGVNEHNVYANGEVDVKPGKKRASGGSTSCAPAFSSFLATSPMAFSPVRSSFPIFTEKPGNFLAVTGSNLLGIPPGLEILRSDDSNGITDEQRTERLFNLQKLLKHFDKSDQKGVIEMLHGLPPSELSNFAINLEKRSMHLERDPTDEGFEYSEQPSVKSERSFVTLMNNDFGDQRGPFAISAIVARVDKLSEQTSIP</sequence>
<protein>
    <submittedName>
        <fullName evidence="1">Uncharacterized protein</fullName>
    </submittedName>
</protein>
<accession>A0A5A7TAR2</accession>
<gene>
    <name evidence="1" type="ORF">E6C27_scaffold119G00220</name>
</gene>
<dbReference type="AlphaFoldDB" id="A0A5A7TAR2"/>
<dbReference type="OrthoDB" id="1925139at2759"/>
<dbReference type="STRING" id="1194695.A0A5A7TAR2"/>
<reference evidence="1 2" key="1">
    <citation type="submission" date="2019-08" db="EMBL/GenBank/DDBJ databases">
        <title>Draft genome sequences of two oriental melons (Cucumis melo L. var makuwa).</title>
        <authorList>
            <person name="Kwon S.-Y."/>
        </authorList>
    </citation>
    <scope>NUCLEOTIDE SEQUENCE [LARGE SCALE GENOMIC DNA]</scope>
    <source>
        <strain evidence="2">cv. SW 3</strain>
        <tissue evidence="1">Leaf</tissue>
    </source>
</reference>
<dbReference type="EMBL" id="SSTE01018697">
    <property type="protein sequence ID" value="KAA0038455.1"/>
    <property type="molecule type" value="Genomic_DNA"/>
</dbReference>
<evidence type="ECO:0000313" key="2">
    <source>
        <dbReference type="Proteomes" id="UP000321393"/>
    </source>
</evidence>
<comment type="caution">
    <text evidence="1">The sequence shown here is derived from an EMBL/GenBank/DDBJ whole genome shotgun (WGS) entry which is preliminary data.</text>
</comment>
<dbReference type="PANTHER" id="PTHR34555">
    <property type="entry name" value="INTEGRAL MEMBRANE HEMOLYSIN-III-LIKE PROTEIN"/>
    <property type="match status" value="1"/>
</dbReference>
<evidence type="ECO:0000313" key="1">
    <source>
        <dbReference type="EMBL" id="KAA0038455.1"/>
    </source>
</evidence>
<name>A0A5A7TAR2_CUCMM</name>
<organism evidence="1 2">
    <name type="scientific">Cucumis melo var. makuwa</name>
    <name type="common">Oriental melon</name>
    <dbReference type="NCBI Taxonomy" id="1194695"/>
    <lineage>
        <taxon>Eukaryota</taxon>
        <taxon>Viridiplantae</taxon>
        <taxon>Streptophyta</taxon>
        <taxon>Embryophyta</taxon>
        <taxon>Tracheophyta</taxon>
        <taxon>Spermatophyta</taxon>
        <taxon>Magnoliopsida</taxon>
        <taxon>eudicotyledons</taxon>
        <taxon>Gunneridae</taxon>
        <taxon>Pentapetalae</taxon>
        <taxon>rosids</taxon>
        <taxon>fabids</taxon>
        <taxon>Cucurbitales</taxon>
        <taxon>Cucurbitaceae</taxon>
        <taxon>Benincaseae</taxon>
        <taxon>Cucumis</taxon>
    </lineage>
</organism>
<proteinExistence type="predicted"/>
<dbReference type="Proteomes" id="UP000321393">
    <property type="component" value="Unassembled WGS sequence"/>
</dbReference>